<accession>K5VUM7</accession>
<evidence type="ECO:0000313" key="2">
    <source>
        <dbReference type="EMBL" id="EKM50515.1"/>
    </source>
</evidence>
<dbReference type="HOGENOM" id="CLU_1548142_0_0_1"/>
<feature type="region of interest" description="Disordered" evidence="1">
    <location>
        <begin position="149"/>
        <end position="173"/>
    </location>
</feature>
<proteinExistence type="predicted"/>
<evidence type="ECO:0000256" key="1">
    <source>
        <dbReference type="SAM" id="MobiDB-lite"/>
    </source>
</evidence>
<dbReference type="KEGG" id="pco:PHACADRAFT_263847"/>
<dbReference type="Proteomes" id="UP000008370">
    <property type="component" value="Unassembled WGS sequence"/>
</dbReference>
<dbReference type="InParanoid" id="K5VUM7"/>
<sequence length="173" mass="18716">MALRTPTNIGQLAVQDVGFSAENGFSLPTAAAESVALSCQSCLSRRRWSLFQSIPRVGGAAVFLLVFSSALCSHSGHRVCRPRMRIAHQGRSTRLCTSGCSVHILERSAAALHSRSALRDAASSDKTCHRCARCVPRVSARGYETPWQFGKEKPQASSRSIQLPSQQSEDIAC</sequence>
<dbReference type="AlphaFoldDB" id="K5VUM7"/>
<dbReference type="RefSeq" id="XP_007400787.1">
    <property type="nucleotide sequence ID" value="XM_007400725.1"/>
</dbReference>
<organism evidence="2 3">
    <name type="scientific">Phanerochaete carnosa (strain HHB-10118-sp)</name>
    <name type="common">White-rot fungus</name>
    <name type="synonym">Peniophora carnosa</name>
    <dbReference type="NCBI Taxonomy" id="650164"/>
    <lineage>
        <taxon>Eukaryota</taxon>
        <taxon>Fungi</taxon>
        <taxon>Dikarya</taxon>
        <taxon>Basidiomycota</taxon>
        <taxon>Agaricomycotina</taxon>
        <taxon>Agaricomycetes</taxon>
        <taxon>Polyporales</taxon>
        <taxon>Phanerochaetaceae</taxon>
        <taxon>Phanerochaete</taxon>
    </lineage>
</organism>
<dbReference type="GeneID" id="18918672"/>
<feature type="compositionally biased region" description="Polar residues" evidence="1">
    <location>
        <begin position="155"/>
        <end position="173"/>
    </location>
</feature>
<protein>
    <submittedName>
        <fullName evidence="2">Uncharacterized protein</fullName>
    </submittedName>
</protein>
<reference evidence="2 3" key="1">
    <citation type="journal article" date="2012" name="BMC Genomics">
        <title>Comparative genomics of the white-rot fungi, Phanerochaete carnosa and P. chrysosporium, to elucidate the genetic basis of the distinct wood types they colonize.</title>
        <authorList>
            <person name="Suzuki H."/>
            <person name="MacDonald J."/>
            <person name="Syed K."/>
            <person name="Salamov A."/>
            <person name="Hori C."/>
            <person name="Aerts A."/>
            <person name="Henrissat B."/>
            <person name="Wiebenga A."/>
            <person name="vanKuyk P.A."/>
            <person name="Barry K."/>
            <person name="Lindquist E."/>
            <person name="LaButti K."/>
            <person name="Lapidus A."/>
            <person name="Lucas S."/>
            <person name="Coutinho P."/>
            <person name="Gong Y."/>
            <person name="Samejima M."/>
            <person name="Mahadevan R."/>
            <person name="Abou-Zaid M."/>
            <person name="de Vries R.P."/>
            <person name="Igarashi K."/>
            <person name="Yadav J.S."/>
            <person name="Grigoriev I.V."/>
            <person name="Master E.R."/>
        </authorList>
    </citation>
    <scope>NUCLEOTIDE SEQUENCE [LARGE SCALE GENOMIC DNA]</scope>
    <source>
        <strain evidence="2 3">HHB-10118-sp</strain>
    </source>
</reference>
<name>K5VUM7_PHACS</name>
<gene>
    <name evidence="2" type="ORF">PHACADRAFT_263847</name>
</gene>
<evidence type="ECO:0000313" key="3">
    <source>
        <dbReference type="Proteomes" id="UP000008370"/>
    </source>
</evidence>
<dbReference type="EMBL" id="JH930478">
    <property type="protein sequence ID" value="EKM50515.1"/>
    <property type="molecule type" value="Genomic_DNA"/>
</dbReference>
<keyword evidence="3" id="KW-1185">Reference proteome</keyword>